<proteinExistence type="predicted"/>
<dbReference type="EMBL" id="CACRSY010000014">
    <property type="protein sequence ID" value="VYT20577.1"/>
    <property type="molecule type" value="Genomic_DNA"/>
</dbReference>
<protein>
    <submittedName>
        <fullName evidence="1">Uncharacterized protein</fullName>
    </submittedName>
</protein>
<name>A0A6N2UTH6_BLAHA</name>
<dbReference type="AlphaFoldDB" id="A0A6N2UTH6"/>
<sequence>MKVKIEQYCTVLLKDGREAAVVEILDDTHFLVDIGDSPADWETIDITIDDIEKII</sequence>
<evidence type="ECO:0000313" key="1">
    <source>
        <dbReference type="EMBL" id="VYT20577.1"/>
    </source>
</evidence>
<gene>
    <name evidence="1" type="ORF">BHLFYP23_00609</name>
</gene>
<accession>A0A6N2UTH6</accession>
<organism evidence="1">
    <name type="scientific">Blautia hansenii</name>
    <name type="common">Ruminococcus hansenii</name>
    <dbReference type="NCBI Taxonomy" id="1322"/>
    <lineage>
        <taxon>Bacteria</taxon>
        <taxon>Bacillati</taxon>
        <taxon>Bacillota</taxon>
        <taxon>Clostridia</taxon>
        <taxon>Lachnospirales</taxon>
        <taxon>Lachnospiraceae</taxon>
        <taxon>Blautia</taxon>
    </lineage>
</organism>
<reference evidence="1" key="1">
    <citation type="submission" date="2019-11" db="EMBL/GenBank/DDBJ databases">
        <authorList>
            <person name="Feng L."/>
        </authorList>
    </citation>
    <scope>NUCLEOTIDE SEQUENCE</scope>
    <source>
        <strain evidence="1">BhanseniiLFYP23</strain>
    </source>
</reference>